<protein>
    <submittedName>
        <fullName evidence="1">Uncharacterized protein</fullName>
    </submittedName>
</protein>
<dbReference type="Proteomes" id="UP000221020">
    <property type="component" value="Unassembled WGS sequence"/>
</dbReference>
<organism evidence="1 2">
    <name type="scientific">Bacillus pseudomycoides</name>
    <dbReference type="NCBI Taxonomy" id="64104"/>
    <lineage>
        <taxon>Bacteria</taxon>
        <taxon>Bacillati</taxon>
        <taxon>Bacillota</taxon>
        <taxon>Bacilli</taxon>
        <taxon>Bacillales</taxon>
        <taxon>Bacillaceae</taxon>
        <taxon>Bacillus</taxon>
        <taxon>Bacillus cereus group</taxon>
    </lineage>
</organism>
<dbReference type="EMBL" id="NVOR01000049">
    <property type="protein sequence ID" value="PED81943.1"/>
    <property type="molecule type" value="Genomic_DNA"/>
</dbReference>
<name>A0AA91VB95_9BACI</name>
<comment type="caution">
    <text evidence="1">The sequence shown here is derived from an EMBL/GenBank/DDBJ whole genome shotgun (WGS) entry which is preliminary data.</text>
</comment>
<evidence type="ECO:0000313" key="1">
    <source>
        <dbReference type="EMBL" id="PED81943.1"/>
    </source>
</evidence>
<accession>A0AA91VB95</accession>
<proteinExistence type="predicted"/>
<dbReference type="RefSeq" id="WP_097897124.1">
    <property type="nucleotide sequence ID" value="NZ_NVOR01000049.1"/>
</dbReference>
<gene>
    <name evidence="1" type="ORF">CON65_14505</name>
</gene>
<evidence type="ECO:0000313" key="2">
    <source>
        <dbReference type="Proteomes" id="UP000221020"/>
    </source>
</evidence>
<sequence length="118" mass="12790">MGMIDPLRIRFCDCGNPDLNDVVVQFNSNSGGMPARFEGFITSITNCNAGTDNATFTGVAALENQIYNFTLNINTVLGAQTITFVFTNQNNPLDVITIVITPPISNPDKRVTITDCTL</sequence>
<dbReference type="AlphaFoldDB" id="A0AA91VB95"/>
<reference evidence="1 2" key="1">
    <citation type="submission" date="2017-09" db="EMBL/GenBank/DDBJ databases">
        <title>Large-scale bioinformatics analysis of Bacillus genomes uncovers conserved roles of natural products in bacterial physiology.</title>
        <authorList>
            <consortium name="Agbiome Team Llc"/>
            <person name="Bleich R.M."/>
            <person name="Grubbs K.J."/>
            <person name="Santa Maria K.C."/>
            <person name="Allen S.E."/>
            <person name="Farag S."/>
            <person name="Shank E.A."/>
            <person name="Bowers A."/>
        </authorList>
    </citation>
    <scope>NUCLEOTIDE SEQUENCE [LARGE SCALE GENOMIC DNA]</scope>
    <source>
        <strain evidence="1 2">AFS092012</strain>
    </source>
</reference>